<evidence type="ECO:0000313" key="6">
    <source>
        <dbReference type="EMBL" id="TSJ77462.1"/>
    </source>
</evidence>
<comment type="similarity">
    <text evidence="3">Belongs to the D-isomer specific 2-hydroxyacid dehydrogenase family.</text>
</comment>
<sequence length="330" mass="36727">MPKGLILLESHAYELIYGETLRAKISRRVDLVPGLHTKESIQANPSLLADVEVIFTGWGAPEMNAEFLAAAPKLRAVFYGAGSIKAMTPDAFWERNIAVTSAYAMNAVPVSEFTLASILLSLKRTWYYALETKRLGAYPEKVKPPGAYGTKVGLISFGMIGRLVRERLLPFNLDVWVYDPFLTPEQAAEFNVTLVSLDDIFRHCDVVSLHTPWLKQTEGMIQGKHFELMKSGATFLNTARGAIVNEPEMIQVLARRPEVTALLDVTWPEPPVPGSPLYSLPNVVLTPHIAGSQETECRRMGQLMVDEFDRWAKGEPMRWAISKDKAAILA</sequence>
<organism evidence="6 7">
    <name type="scientific">Rariglobus hedericola</name>
    <dbReference type="NCBI Taxonomy" id="2597822"/>
    <lineage>
        <taxon>Bacteria</taxon>
        <taxon>Pseudomonadati</taxon>
        <taxon>Verrucomicrobiota</taxon>
        <taxon>Opitutia</taxon>
        <taxon>Opitutales</taxon>
        <taxon>Opitutaceae</taxon>
        <taxon>Rariglobus</taxon>
    </lineage>
</organism>
<dbReference type="Proteomes" id="UP000315648">
    <property type="component" value="Unassembled WGS sequence"/>
</dbReference>
<dbReference type="Gene3D" id="3.40.50.720">
    <property type="entry name" value="NAD(P)-binding Rossmann-like Domain"/>
    <property type="match status" value="2"/>
</dbReference>
<dbReference type="CDD" id="cd12167">
    <property type="entry name" value="2-Hacid_dh_8"/>
    <property type="match status" value="1"/>
</dbReference>
<evidence type="ECO:0000259" key="4">
    <source>
        <dbReference type="Pfam" id="PF00389"/>
    </source>
</evidence>
<keyword evidence="2" id="KW-0520">NAD</keyword>
<dbReference type="GO" id="GO:0016618">
    <property type="term" value="F:hydroxypyruvate reductase [NAD(P)H] activity"/>
    <property type="evidence" value="ECO:0007669"/>
    <property type="project" value="TreeGrafter"/>
</dbReference>
<evidence type="ECO:0000259" key="5">
    <source>
        <dbReference type="Pfam" id="PF02826"/>
    </source>
</evidence>
<dbReference type="RefSeq" id="WP_144353871.1">
    <property type="nucleotide sequence ID" value="NZ_CBCRVV010000008.1"/>
</dbReference>
<gene>
    <name evidence="6" type="ORF">FPL22_15350</name>
</gene>
<dbReference type="GO" id="GO:0005829">
    <property type="term" value="C:cytosol"/>
    <property type="evidence" value="ECO:0007669"/>
    <property type="project" value="TreeGrafter"/>
</dbReference>
<feature type="domain" description="D-isomer specific 2-hydroxyacid dehydrogenase catalytic" evidence="4">
    <location>
        <begin position="38"/>
        <end position="321"/>
    </location>
</feature>
<dbReference type="Pfam" id="PF00389">
    <property type="entry name" value="2-Hacid_dh"/>
    <property type="match status" value="1"/>
</dbReference>
<accession>A0A556QLI1</accession>
<feature type="domain" description="D-isomer specific 2-hydroxyacid dehydrogenase NAD-binding" evidence="5">
    <location>
        <begin position="118"/>
        <end position="290"/>
    </location>
</feature>
<dbReference type="InterPro" id="IPR050223">
    <property type="entry name" value="D-isomer_2-hydroxyacid_DH"/>
</dbReference>
<keyword evidence="7" id="KW-1185">Reference proteome</keyword>
<dbReference type="PANTHER" id="PTHR10996">
    <property type="entry name" value="2-HYDROXYACID DEHYDROGENASE-RELATED"/>
    <property type="match status" value="1"/>
</dbReference>
<dbReference type="AlphaFoldDB" id="A0A556QLI1"/>
<dbReference type="InterPro" id="IPR036291">
    <property type="entry name" value="NAD(P)-bd_dom_sf"/>
</dbReference>
<dbReference type="PANTHER" id="PTHR10996:SF178">
    <property type="entry name" value="2-HYDROXYACID DEHYDROGENASE YGL185C-RELATED"/>
    <property type="match status" value="1"/>
</dbReference>
<evidence type="ECO:0000256" key="1">
    <source>
        <dbReference type="ARBA" id="ARBA00023002"/>
    </source>
</evidence>
<dbReference type="EMBL" id="VMBG01000002">
    <property type="protein sequence ID" value="TSJ77462.1"/>
    <property type="molecule type" value="Genomic_DNA"/>
</dbReference>
<evidence type="ECO:0000256" key="3">
    <source>
        <dbReference type="RuleBase" id="RU003719"/>
    </source>
</evidence>
<dbReference type="InterPro" id="IPR006139">
    <property type="entry name" value="D-isomer_2_OHA_DH_cat_dom"/>
</dbReference>
<protein>
    <submittedName>
        <fullName evidence="6">Hydroxyacid dehydrogenase</fullName>
    </submittedName>
</protein>
<name>A0A556QLI1_9BACT</name>
<dbReference type="SUPFAM" id="SSF51735">
    <property type="entry name" value="NAD(P)-binding Rossmann-fold domains"/>
    <property type="match status" value="1"/>
</dbReference>
<evidence type="ECO:0000256" key="2">
    <source>
        <dbReference type="ARBA" id="ARBA00023027"/>
    </source>
</evidence>
<dbReference type="Pfam" id="PF02826">
    <property type="entry name" value="2-Hacid_dh_C"/>
    <property type="match status" value="1"/>
</dbReference>
<keyword evidence="1 3" id="KW-0560">Oxidoreductase</keyword>
<reference evidence="6 7" key="1">
    <citation type="submission" date="2019-07" db="EMBL/GenBank/DDBJ databases">
        <title>Description of 53C-WASEF.</title>
        <authorList>
            <person name="Pitt A."/>
            <person name="Hahn M.W."/>
        </authorList>
    </citation>
    <scope>NUCLEOTIDE SEQUENCE [LARGE SCALE GENOMIC DNA]</scope>
    <source>
        <strain evidence="6 7">53C-WASEF</strain>
    </source>
</reference>
<dbReference type="InterPro" id="IPR006140">
    <property type="entry name" value="D-isomer_DH_NAD-bd"/>
</dbReference>
<dbReference type="GO" id="GO:0030267">
    <property type="term" value="F:glyoxylate reductase (NADPH) activity"/>
    <property type="evidence" value="ECO:0007669"/>
    <property type="project" value="TreeGrafter"/>
</dbReference>
<comment type="caution">
    <text evidence="6">The sequence shown here is derived from an EMBL/GenBank/DDBJ whole genome shotgun (WGS) entry which is preliminary data.</text>
</comment>
<proteinExistence type="inferred from homology"/>
<dbReference type="SUPFAM" id="SSF52283">
    <property type="entry name" value="Formate/glycerate dehydrogenase catalytic domain-like"/>
    <property type="match status" value="1"/>
</dbReference>
<dbReference type="OrthoDB" id="9805416at2"/>
<dbReference type="GO" id="GO:0051287">
    <property type="term" value="F:NAD binding"/>
    <property type="evidence" value="ECO:0007669"/>
    <property type="project" value="InterPro"/>
</dbReference>
<evidence type="ECO:0000313" key="7">
    <source>
        <dbReference type="Proteomes" id="UP000315648"/>
    </source>
</evidence>